<sequence>LATDLTSAKEHTASVAPRLNGALLSGTRLWPGLRRLRINANASQRDCAAAERHLKAELQQAEHDWQMRFTSWRFFRRTAEADTSRQTVSGIRNLLAGQQRLASVGKTKLTGPREKLERALDERRVESERLNRRAEELAGARFGTASGSCRKRRRLCARGTGRPSGWRSGCRCAAAGRLRLASWQRATALEAVAATCRSHRLRLWWPSDALAKHAEQFAYMIEKMPELKPLVDKVLQLLNAIPLEDIPLLCMHSDRAHPRDLILTRVPVPPNALRPSVVSEPHQIATWWLCNRPGTILTYVTAQMINSENSGIPTQLLGSRSFVRGYIQRLKGKQGRFRGHLSGKRANFTARNRYQPDPNLRIDQGAAFRVSVKPYRTLRFNECCCTPFNADFDGDEMNLHVPQTEEARAEAKQLMASVKNMSTPRNGEPLIAAIQDFHHRSLPNHLQGCVLQQGPGCSAACSKPAASGKAPPSTLTAKNSAPTTATCWSAPGELLAGRVDKKIIGSGSKENLVYLLLRDFGGDACATVLARLTRLIPAYLSHRGFSIGLGDVTPRPRLLEAKAGLVRFGFDRCRELIRQYEAGTLPTQPGCSGQQTLENAVSKQLSDIRDEAGK</sequence>
<dbReference type="PANTHER" id="PTHR48446">
    <property type="entry name" value="DNA-DIRECTED RNA POLYMERASE SUBUNIT BETA' N-TERMINAL SECTION"/>
    <property type="match status" value="1"/>
</dbReference>
<dbReference type="InterPro" id="IPR007080">
    <property type="entry name" value="RNA_pol_Rpb1_1"/>
</dbReference>
<dbReference type="EC" id="2.7.7.6" evidence="10"/>
<dbReference type="GO" id="GO:0046872">
    <property type="term" value="F:metal ion binding"/>
    <property type="evidence" value="ECO:0007669"/>
    <property type="project" value="UniProtKB-KW"/>
</dbReference>
<dbReference type="InterPro" id="IPR007066">
    <property type="entry name" value="RNA_pol_Rpb1_3"/>
</dbReference>
<dbReference type="InterPro" id="IPR006592">
    <property type="entry name" value="RNA_pol_N"/>
</dbReference>
<dbReference type="InterPro" id="IPR042102">
    <property type="entry name" value="RNA_pol_Rpb1_3_sf"/>
</dbReference>
<evidence type="ECO:0000259" key="11">
    <source>
        <dbReference type="SMART" id="SM00663"/>
    </source>
</evidence>
<keyword evidence="6" id="KW-0479">Metal-binding</keyword>
<dbReference type="SMART" id="SM00663">
    <property type="entry name" value="RPOLA_N"/>
    <property type="match status" value="1"/>
</dbReference>
<keyword evidence="12" id="KW-1185">Reference proteome</keyword>
<dbReference type="Gene3D" id="1.10.274.100">
    <property type="entry name" value="RNA polymerase Rpb1, domain 3"/>
    <property type="match status" value="1"/>
</dbReference>
<evidence type="ECO:0000256" key="9">
    <source>
        <dbReference type="ARBA" id="ARBA00023242"/>
    </source>
</evidence>
<reference evidence="13" key="1">
    <citation type="submission" date="2016-11" db="UniProtKB">
        <authorList>
            <consortium name="WormBaseParasite"/>
        </authorList>
    </citation>
    <scope>IDENTIFICATION</scope>
</reference>
<dbReference type="WBParaSite" id="maker-unitig_12943-snap-gene-0.1-mRNA-1">
    <property type="protein sequence ID" value="maker-unitig_12943-snap-gene-0.1-mRNA-1"/>
    <property type="gene ID" value="maker-unitig_12943-snap-gene-0.1"/>
</dbReference>
<evidence type="ECO:0000256" key="4">
    <source>
        <dbReference type="ARBA" id="ARBA00022679"/>
    </source>
</evidence>
<evidence type="ECO:0000313" key="12">
    <source>
        <dbReference type="Proteomes" id="UP000095280"/>
    </source>
</evidence>
<evidence type="ECO:0000256" key="10">
    <source>
        <dbReference type="RuleBase" id="RU004279"/>
    </source>
</evidence>
<name>A0A1I8F2F5_9PLAT</name>
<feature type="domain" description="RNA polymerase N-terminal" evidence="11">
    <location>
        <begin position="259"/>
        <end position="453"/>
    </location>
</feature>
<protein>
    <recommendedName>
        <fullName evidence="10">DNA-directed RNA polymerase subunit</fullName>
        <ecNumber evidence="10">2.7.7.6</ecNumber>
    </recommendedName>
</protein>
<evidence type="ECO:0000256" key="6">
    <source>
        <dbReference type="ARBA" id="ARBA00022723"/>
    </source>
</evidence>
<comment type="similarity">
    <text evidence="2 10">Belongs to the RNA polymerase beta' chain family.</text>
</comment>
<evidence type="ECO:0000256" key="2">
    <source>
        <dbReference type="ARBA" id="ARBA00006460"/>
    </source>
</evidence>
<evidence type="ECO:0000256" key="8">
    <source>
        <dbReference type="ARBA" id="ARBA00023163"/>
    </source>
</evidence>
<keyword evidence="5 10" id="KW-0548">Nucleotidyltransferase</keyword>
<evidence type="ECO:0000256" key="7">
    <source>
        <dbReference type="ARBA" id="ARBA00022833"/>
    </source>
</evidence>
<keyword evidence="4 10" id="KW-0808">Transferase</keyword>
<evidence type="ECO:0000256" key="3">
    <source>
        <dbReference type="ARBA" id="ARBA00022478"/>
    </source>
</evidence>
<dbReference type="InterPro" id="IPR038120">
    <property type="entry name" value="Rpb1_funnel_sf"/>
</dbReference>
<dbReference type="GO" id="GO:0003899">
    <property type="term" value="F:DNA-directed RNA polymerase activity"/>
    <property type="evidence" value="ECO:0007669"/>
    <property type="project" value="UniProtKB-EC"/>
</dbReference>
<dbReference type="SUPFAM" id="SSF64484">
    <property type="entry name" value="beta and beta-prime subunits of DNA dependent RNA-polymerase"/>
    <property type="match status" value="1"/>
</dbReference>
<dbReference type="Proteomes" id="UP000095280">
    <property type="component" value="Unplaced"/>
</dbReference>
<proteinExistence type="inferred from homology"/>
<dbReference type="GO" id="GO:0003677">
    <property type="term" value="F:DNA binding"/>
    <property type="evidence" value="ECO:0007669"/>
    <property type="project" value="InterPro"/>
</dbReference>
<keyword evidence="9" id="KW-0539">Nucleus</keyword>
<dbReference type="GO" id="GO:0000428">
    <property type="term" value="C:DNA-directed RNA polymerase complex"/>
    <property type="evidence" value="ECO:0007669"/>
    <property type="project" value="UniProtKB-KW"/>
</dbReference>
<dbReference type="Pfam" id="PF04983">
    <property type="entry name" value="RNA_pol_Rpb1_3"/>
    <property type="match status" value="1"/>
</dbReference>
<comment type="subcellular location">
    <subcellularLocation>
        <location evidence="1">Nucleus</location>
    </subcellularLocation>
</comment>
<dbReference type="Pfam" id="PF04997">
    <property type="entry name" value="RNA_pol_Rpb1_1"/>
    <property type="match status" value="1"/>
</dbReference>
<keyword evidence="8 10" id="KW-0804">Transcription</keyword>
<keyword evidence="7" id="KW-0862">Zinc</keyword>
<accession>A0A1I8F2F5</accession>
<dbReference type="InterPro" id="IPR000722">
    <property type="entry name" value="RNA_pol_asu"/>
</dbReference>
<evidence type="ECO:0000256" key="1">
    <source>
        <dbReference type="ARBA" id="ARBA00004123"/>
    </source>
</evidence>
<dbReference type="Gene3D" id="1.10.132.30">
    <property type="match status" value="1"/>
</dbReference>
<dbReference type="GO" id="GO:0006351">
    <property type="term" value="P:DNA-templated transcription"/>
    <property type="evidence" value="ECO:0007669"/>
    <property type="project" value="InterPro"/>
</dbReference>
<keyword evidence="3 10" id="KW-0240">DNA-directed RNA polymerase</keyword>
<dbReference type="Gene3D" id="2.40.40.20">
    <property type="match status" value="2"/>
</dbReference>
<evidence type="ECO:0000313" key="13">
    <source>
        <dbReference type="WBParaSite" id="maker-unitig_12943-snap-gene-0.1-mRNA-1"/>
    </source>
</evidence>
<dbReference type="InterPro" id="IPR015700">
    <property type="entry name" value="RPC1"/>
</dbReference>
<comment type="catalytic activity">
    <reaction evidence="10">
        <text>RNA(n) + a ribonucleoside 5'-triphosphate = RNA(n+1) + diphosphate</text>
        <dbReference type="Rhea" id="RHEA:21248"/>
        <dbReference type="Rhea" id="RHEA-COMP:14527"/>
        <dbReference type="Rhea" id="RHEA-COMP:17342"/>
        <dbReference type="ChEBI" id="CHEBI:33019"/>
        <dbReference type="ChEBI" id="CHEBI:61557"/>
        <dbReference type="ChEBI" id="CHEBI:140395"/>
        <dbReference type="EC" id="2.7.7.6"/>
    </reaction>
</comment>
<comment type="function">
    <text evidence="10">DNA-dependent RNA polymerase catalyzes the transcription of DNA into RNA using the four ribonucleoside triphosphates as substrates.</text>
</comment>
<dbReference type="Pfam" id="PF00623">
    <property type="entry name" value="RNA_pol_Rpb1_2"/>
    <property type="match status" value="1"/>
</dbReference>
<dbReference type="AlphaFoldDB" id="A0A1I8F2F5"/>
<organism evidence="12 13">
    <name type="scientific">Macrostomum lignano</name>
    <dbReference type="NCBI Taxonomy" id="282301"/>
    <lineage>
        <taxon>Eukaryota</taxon>
        <taxon>Metazoa</taxon>
        <taxon>Spiralia</taxon>
        <taxon>Lophotrochozoa</taxon>
        <taxon>Platyhelminthes</taxon>
        <taxon>Rhabditophora</taxon>
        <taxon>Macrostomorpha</taxon>
        <taxon>Macrostomida</taxon>
        <taxon>Macrostomidae</taxon>
        <taxon>Macrostomum</taxon>
    </lineage>
</organism>
<dbReference type="GO" id="GO:0031981">
    <property type="term" value="C:nuclear lumen"/>
    <property type="evidence" value="ECO:0007669"/>
    <property type="project" value="UniProtKB-ARBA"/>
</dbReference>
<evidence type="ECO:0000256" key="5">
    <source>
        <dbReference type="ARBA" id="ARBA00022695"/>
    </source>
</evidence>
<dbReference type="PANTHER" id="PTHR48446:SF1">
    <property type="entry name" value="DNA-DIRECTED RNA POLYMERASE SUBUNIT BETA' N-TERMINAL SECTION"/>
    <property type="match status" value="1"/>
</dbReference>